<dbReference type="InterPro" id="IPR036942">
    <property type="entry name" value="Beta-barrel_TonB_sf"/>
</dbReference>
<name>A0ABU8C4W0_9GAMM</name>
<evidence type="ECO:0000256" key="8">
    <source>
        <dbReference type="ARBA" id="ARBA00023237"/>
    </source>
</evidence>
<keyword evidence="15" id="KW-0675">Receptor</keyword>
<organism evidence="15 16">
    <name type="scientific">Rheinheimera muenzenbergensis</name>
    <dbReference type="NCBI Taxonomy" id="1193628"/>
    <lineage>
        <taxon>Bacteria</taxon>
        <taxon>Pseudomonadati</taxon>
        <taxon>Pseudomonadota</taxon>
        <taxon>Gammaproteobacteria</taxon>
        <taxon>Chromatiales</taxon>
        <taxon>Chromatiaceae</taxon>
        <taxon>Rheinheimera</taxon>
    </lineage>
</organism>
<sequence length="857" mass="93593">MQFKPRLLAAMLAPLSLAFTSIVQAEQTKKDDNAVERITVVGSNLKRSNEEGTSLVEVFSREQIAQTGAATVADALSAVLPKADLEFGTDGGRFAPGANTVSLRGLGTQNTLILLNGRRYAPNAFANLSTSIVSLNTIPLSAIEQIEVLYDGAAAIYGSDAVAGVINFRTKQNYTGTALTAQYGGWQAGDGERLNIGLAKGFGSLDNDGYNLLLTLDGLTRQPTYWKNHDAISNLDRRPLGGSDYRFTGLTAGEYRLAGGLRRVAEACPGQLESLSGGDYCFSDQNHYQDSETKRLNANALLRYRLSDNIELFAEAGLGKDDLAFNSWPLSIPSAAAVVKPTDAVYRTELGGLSTEGKDILLTRRLFEAGLGDNWVESDSFRSVVGIDAALGDWDLSASLLHHKNRSKQNRPRVNSSKVTAAFADGSFDPFVSSNSVAATKALLDDYISDGQAAISVFDLKAANNDLYTLAGGQLGLSVGLALQHDQAREARNFNRPTTDSSRTISSVYAELSVPLTEGLETQLAVRYDHYNDVGGATSPKIAVAYQFTPELLLRTSANTTFRAPSLQQLNMAPTGSYWFYNDWARCTPMGKNIGQCTGRVDMNNVSNPELRPETSINQTFGAVWSPAKHFTVSADWYLIRQKDTISRLNIQYILDNEDTDPALGALIKRNPLDQSEADRYPGLTKGSIDEVDAPLANIGRVETSGIELALNYQLHLNQWGRVSFNNKLSYLLSYKRSDQDGLPLQDRTGGTSYTDWVNKARLSYHYANWHSSIVANTYDRTRDISDITQIDTNPDGFIPSYTVFDITAGYQFNTDLTLRAGVRNAFDKLSPFSKSAGGYIGTSRGRYLFVGLDYQF</sequence>
<protein>
    <submittedName>
        <fullName evidence="15">TonB-dependent receptor</fullName>
    </submittedName>
</protein>
<evidence type="ECO:0000313" key="16">
    <source>
        <dbReference type="Proteomes" id="UP001375382"/>
    </source>
</evidence>
<dbReference type="Gene3D" id="2.170.130.10">
    <property type="entry name" value="TonB-dependent receptor, plug domain"/>
    <property type="match status" value="1"/>
</dbReference>
<keyword evidence="4 9" id="KW-0812">Transmembrane</keyword>
<evidence type="ECO:0000313" key="15">
    <source>
        <dbReference type="EMBL" id="MEH8016567.1"/>
    </source>
</evidence>
<dbReference type="PROSITE" id="PS01156">
    <property type="entry name" value="TONB_DEPENDENT_REC_2"/>
    <property type="match status" value="1"/>
</dbReference>
<evidence type="ECO:0000256" key="6">
    <source>
        <dbReference type="ARBA" id="ARBA00023077"/>
    </source>
</evidence>
<evidence type="ECO:0000256" key="7">
    <source>
        <dbReference type="ARBA" id="ARBA00023136"/>
    </source>
</evidence>
<evidence type="ECO:0000256" key="10">
    <source>
        <dbReference type="PROSITE-ProRule" id="PRU10144"/>
    </source>
</evidence>
<feature type="signal peptide" evidence="12">
    <location>
        <begin position="1"/>
        <end position="25"/>
    </location>
</feature>
<evidence type="ECO:0000256" key="11">
    <source>
        <dbReference type="RuleBase" id="RU003357"/>
    </source>
</evidence>
<evidence type="ECO:0000256" key="5">
    <source>
        <dbReference type="ARBA" id="ARBA00022729"/>
    </source>
</evidence>
<dbReference type="Pfam" id="PF07715">
    <property type="entry name" value="Plug"/>
    <property type="match status" value="1"/>
</dbReference>
<dbReference type="RefSeq" id="WP_335734984.1">
    <property type="nucleotide sequence ID" value="NZ_JALAAR010000003.1"/>
</dbReference>
<reference evidence="15 16" key="1">
    <citation type="journal article" date="2023" name="Ecotoxicol. Environ. Saf.">
        <title>Mercury remediation potential of mercury-resistant strain Rheinheimera metallidurans sp. nov. isolated from a municipal waste dumping site.</title>
        <authorList>
            <person name="Yadav V."/>
            <person name="Manjhi A."/>
            <person name="Vadakedath N."/>
        </authorList>
    </citation>
    <scope>NUCLEOTIDE SEQUENCE [LARGE SCALE GENOMIC DNA]</scope>
    <source>
        <strain evidence="15 16">E-49</strain>
    </source>
</reference>
<dbReference type="InterPro" id="IPR010917">
    <property type="entry name" value="TonB_rcpt_CS"/>
</dbReference>
<feature type="domain" description="TonB-dependent receptor-like beta-barrel" evidence="13">
    <location>
        <begin position="391"/>
        <end position="825"/>
    </location>
</feature>
<accession>A0ABU8C4W0</accession>
<dbReference type="PANTHER" id="PTHR47234:SF1">
    <property type="entry name" value="TONB-DEPENDENT RECEPTOR"/>
    <property type="match status" value="1"/>
</dbReference>
<dbReference type="EMBL" id="JALAAR010000003">
    <property type="protein sequence ID" value="MEH8016567.1"/>
    <property type="molecule type" value="Genomic_DNA"/>
</dbReference>
<evidence type="ECO:0000259" key="14">
    <source>
        <dbReference type="Pfam" id="PF07715"/>
    </source>
</evidence>
<keyword evidence="7 9" id="KW-0472">Membrane</keyword>
<evidence type="ECO:0000256" key="4">
    <source>
        <dbReference type="ARBA" id="ARBA00022692"/>
    </source>
</evidence>
<dbReference type="InterPro" id="IPR037066">
    <property type="entry name" value="Plug_dom_sf"/>
</dbReference>
<evidence type="ECO:0000256" key="12">
    <source>
        <dbReference type="SAM" id="SignalP"/>
    </source>
</evidence>
<feature type="chain" id="PRO_5046906391" evidence="12">
    <location>
        <begin position="26"/>
        <end position="857"/>
    </location>
</feature>
<comment type="similarity">
    <text evidence="9 11">Belongs to the TonB-dependent receptor family.</text>
</comment>
<dbReference type="InterPro" id="IPR012910">
    <property type="entry name" value="Plug_dom"/>
</dbReference>
<dbReference type="Pfam" id="PF00593">
    <property type="entry name" value="TonB_dep_Rec_b-barrel"/>
    <property type="match status" value="1"/>
</dbReference>
<keyword evidence="2 9" id="KW-0813">Transport</keyword>
<evidence type="ECO:0000259" key="13">
    <source>
        <dbReference type="Pfam" id="PF00593"/>
    </source>
</evidence>
<dbReference type="Gene3D" id="2.40.170.20">
    <property type="entry name" value="TonB-dependent receptor, beta-barrel domain"/>
    <property type="match status" value="1"/>
</dbReference>
<keyword evidence="16" id="KW-1185">Reference proteome</keyword>
<keyword evidence="8 9" id="KW-0998">Cell outer membrane</keyword>
<dbReference type="InterPro" id="IPR039426">
    <property type="entry name" value="TonB-dep_rcpt-like"/>
</dbReference>
<dbReference type="Proteomes" id="UP001375382">
    <property type="component" value="Unassembled WGS sequence"/>
</dbReference>
<dbReference type="InterPro" id="IPR000531">
    <property type="entry name" value="Beta-barrel_TonB"/>
</dbReference>
<dbReference type="SUPFAM" id="SSF56935">
    <property type="entry name" value="Porins"/>
    <property type="match status" value="1"/>
</dbReference>
<keyword evidence="6 11" id="KW-0798">TonB box</keyword>
<keyword evidence="5 12" id="KW-0732">Signal</keyword>
<comment type="caution">
    <text evidence="15">The sequence shown here is derived from an EMBL/GenBank/DDBJ whole genome shotgun (WGS) entry which is preliminary data.</text>
</comment>
<keyword evidence="3 9" id="KW-1134">Transmembrane beta strand</keyword>
<comment type="subcellular location">
    <subcellularLocation>
        <location evidence="1 9">Cell outer membrane</location>
        <topology evidence="1 9">Multi-pass membrane protein</topology>
    </subcellularLocation>
</comment>
<dbReference type="PROSITE" id="PS52016">
    <property type="entry name" value="TONB_DEPENDENT_REC_3"/>
    <property type="match status" value="1"/>
</dbReference>
<evidence type="ECO:0000256" key="3">
    <source>
        <dbReference type="ARBA" id="ARBA00022452"/>
    </source>
</evidence>
<feature type="short sequence motif" description="TonB C-terminal box" evidence="10">
    <location>
        <begin position="840"/>
        <end position="857"/>
    </location>
</feature>
<feature type="domain" description="TonB-dependent receptor plug" evidence="14">
    <location>
        <begin position="51"/>
        <end position="165"/>
    </location>
</feature>
<evidence type="ECO:0000256" key="9">
    <source>
        <dbReference type="PROSITE-ProRule" id="PRU01360"/>
    </source>
</evidence>
<dbReference type="PANTHER" id="PTHR47234">
    <property type="match status" value="1"/>
</dbReference>
<gene>
    <name evidence="15" type="ORF">MN202_04950</name>
</gene>
<evidence type="ECO:0000256" key="1">
    <source>
        <dbReference type="ARBA" id="ARBA00004571"/>
    </source>
</evidence>
<proteinExistence type="inferred from homology"/>
<evidence type="ECO:0000256" key="2">
    <source>
        <dbReference type="ARBA" id="ARBA00022448"/>
    </source>
</evidence>
<dbReference type="CDD" id="cd01347">
    <property type="entry name" value="ligand_gated_channel"/>
    <property type="match status" value="1"/>
</dbReference>